<organism evidence="1">
    <name type="scientific">Anguilla anguilla</name>
    <name type="common">European freshwater eel</name>
    <name type="synonym">Muraena anguilla</name>
    <dbReference type="NCBI Taxonomy" id="7936"/>
    <lineage>
        <taxon>Eukaryota</taxon>
        <taxon>Metazoa</taxon>
        <taxon>Chordata</taxon>
        <taxon>Craniata</taxon>
        <taxon>Vertebrata</taxon>
        <taxon>Euteleostomi</taxon>
        <taxon>Actinopterygii</taxon>
        <taxon>Neopterygii</taxon>
        <taxon>Teleostei</taxon>
        <taxon>Anguilliformes</taxon>
        <taxon>Anguillidae</taxon>
        <taxon>Anguilla</taxon>
    </lineage>
</organism>
<name>A0A0E9VDJ7_ANGAN</name>
<sequence length="74" mass="8833">MCPCPKLEVVAVMGWVTVLRHPTFCRNPMLKLSDLKWGDKYIFALDFNKILCCYYYFFFLCLSDQWCVNFFDAL</sequence>
<evidence type="ECO:0000313" key="1">
    <source>
        <dbReference type="EMBL" id="JAH76204.1"/>
    </source>
</evidence>
<proteinExistence type="predicted"/>
<protein>
    <submittedName>
        <fullName evidence="1">Uncharacterized protein</fullName>
    </submittedName>
</protein>
<reference evidence="1" key="2">
    <citation type="journal article" date="2015" name="Fish Shellfish Immunol.">
        <title>Early steps in the European eel (Anguilla anguilla)-Vibrio vulnificus interaction in the gills: Role of the RtxA13 toxin.</title>
        <authorList>
            <person name="Callol A."/>
            <person name="Pajuelo D."/>
            <person name="Ebbesson L."/>
            <person name="Teles M."/>
            <person name="MacKenzie S."/>
            <person name="Amaro C."/>
        </authorList>
    </citation>
    <scope>NUCLEOTIDE SEQUENCE</scope>
</reference>
<reference evidence="1" key="1">
    <citation type="submission" date="2014-11" db="EMBL/GenBank/DDBJ databases">
        <authorList>
            <person name="Amaro Gonzalez C."/>
        </authorList>
    </citation>
    <scope>NUCLEOTIDE SEQUENCE</scope>
</reference>
<dbReference type="AlphaFoldDB" id="A0A0E9VDJ7"/>
<dbReference type="EMBL" id="GBXM01032373">
    <property type="protein sequence ID" value="JAH76204.1"/>
    <property type="molecule type" value="Transcribed_RNA"/>
</dbReference>
<accession>A0A0E9VDJ7</accession>